<evidence type="ECO:0000256" key="1">
    <source>
        <dbReference type="ARBA" id="ARBA00004323"/>
    </source>
</evidence>
<gene>
    <name evidence="8" type="ORF">SAMN04488056_11388</name>
</gene>
<comment type="subcellular location">
    <subcellularLocation>
        <location evidence="1">Golgi apparatus membrane</location>
        <topology evidence="1">Single-pass type II membrane protein</topology>
    </subcellularLocation>
</comment>
<dbReference type="InterPro" id="IPR005331">
    <property type="entry name" value="Sulfotransferase"/>
</dbReference>
<dbReference type="GO" id="GO:0008146">
    <property type="term" value="F:sulfotransferase activity"/>
    <property type="evidence" value="ECO:0007669"/>
    <property type="project" value="InterPro"/>
</dbReference>
<proteinExistence type="predicted"/>
<evidence type="ECO:0000256" key="5">
    <source>
        <dbReference type="ARBA" id="ARBA00023034"/>
    </source>
</evidence>
<keyword evidence="3" id="KW-0812">Transmembrane</keyword>
<dbReference type="Pfam" id="PF03567">
    <property type="entry name" value="Sulfotransfer_2"/>
    <property type="match status" value="1"/>
</dbReference>
<dbReference type="PANTHER" id="PTHR12137">
    <property type="entry name" value="CARBOHYDRATE SULFOTRANSFERASE"/>
    <property type="match status" value="1"/>
</dbReference>
<evidence type="ECO:0000256" key="4">
    <source>
        <dbReference type="ARBA" id="ARBA00022989"/>
    </source>
</evidence>
<dbReference type="PANTHER" id="PTHR12137:SF54">
    <property type="entry name" value="CARBOHYDRATE SULFOTRANSFERASE"/>
    <property type="match status" value="1"/>
</dbReference>
<accession>A0A1I5KA21</accession>
<dbReference type="InterPro" id="IPR018011">
    <property type="entry name" value="Carb_sulfotrans_8-10"/>
</dbReference>
<dbReference type="RefSeq" id="WP_139229333.1">
    <property type="nucleotide sequence ID" value="NZ_FOVR01000013.1"/>
</dbReference>
<evidence type="ECO:0000313" key="9">
    <source>
        <dbReference type="Proteomes" id="UP000199236"/>
    </source>
</evidence>
<dbReference type="AlphaFoldDB" id="A0A1I5KA21"/>
<sequence length="287" mass="33490">MDHSPHKPFLDKLTPNQNAKFLQEAIETHPEHFPNKEAARDFFLQIIFPPSMRWAFISTGKNASTSVLNWLFEQEFGVPLTVKAEHPIDINPASEIHTLPIYGIFSRALLQGYNMEHFKAPERSMERLCVVRNPFERAISAFLYLCKSQKQESRWFAPDRFKLNAFFRFDWEKDMNTPKGFLLFLNYIQWQIELEGADAVNGHWQPQYTFIKPDLFEPTIIGRMEDMDSFYAEASEKIGFPSPLSPKQKNAQTTPAQKADLFALYDSPEARDLCSQIYKQDYEHFGY</sequence>
<keyword evidence="6" id="KW-0472">Membrane</keyword>
<evidence type="ECO:0000256" key="6">
    <source>
        <dbReference type="ARBA" id="ARBA00023136"/>
    </source>
</evidence>
<keyword evidence="2 8" id="KW-0808">Transferase</keyword>
<dbReference type="GO" id="GO:0016051">
    <property type="term" value="P:carbohydrate biosynthetic process"/>
    <property type="evidence" value="ECO:0007669"/>
    <property type="project" value="InterPro"/>
</dbReference>
<name>A0A1I5KA21_9HYPH</name>
<dbReference type="OrthoDB" id="288532at2"/>
<evidence type="ECO:0000313" key="8">
    <source>
        <dbReference type="EMBL" id="SFO81461.1"/>
    </source>
</evidence>
<keyword evidence="4" id="KW-1133">Transmembrane helix</keyword>
<reference evidence="8 9" key="1">
    <citation type="submission" date="2016-10" db="EMBL/GenBank/DDBJ databases">
        <authorList>
            <person name="de Groot N.N."/>
        </authorList>
    </citation>
    <scope>NUCLEOTIDE SEQUENCE [LARGE SCALE GENOMIC DNA]</scope>
    <source>
        <strain evidence="8 9">CGMCC 1.9157</strain>
    </source>
</reference>
<keyword evidence="7" id="KW-0325">Glycoprotein</keyword>
<evidence type="ECO:0000256" key="7">
    <source>
        <dbReference type="ARBA" id="ARBA00023180"/>
    </source>
</evidence>
<keyword evidence="5" id="KW-0333">Golgi apparatus</keyword>
<protein>
    <submittedName>
        <fullName evidence="8">Sulfotransferase family protein</fullName>
    </submittedName>
</protein>
<dbReference type="Proteomes" id="UP000199236">
    <property type="component" value="Unassembled WGS sequence"/>
</dbReference>
<dbReference type="GO" id="GO:0016020">
    <property type="term" value="C:membrane"/>
    <property type="evidence" value="ECO:0007669"/>
    <property type="project" value="InterPro"/>
</dbReference>
<keyword evidence="9" id="KW-1185">Reference proteome</keyword>
<evidence type="ECO:0000256" key="2">
    <source>
        <dbReference type="ARBA" id="ARBA00022679"/>
    </source>
</evidence>
<evidence type="ECO:0000256" key="3">
    <source>
        <dbReference type="ARBA" id="ARBA00022692"/>
    </source>
</evidence>
<dbReference type="EMBL" id="FOVR01000013">
    <property type="protein sequence ID" value="SFO81461.1"/>
    <property type="molecule type" value="Genomic_DNA"/>
</dbReference>
<organism evidence="8 9">
    <name type="scientific">Cohaesibacter marisflavi</name>
    <dbReference type="NCBI Taxonomy" id="655353"/>
    <lineage>
        <taxon>Bacteria</taxon>
        <taxon>Pseudomonadati</taxon>
        <taxon>Pseudomonadota</taxon>
        <taxon>Alphaproteobacteria</taxon>
        <taxon>Hyphomicrobiales</taxon>
        <taxon>Cohaesibacteraceae</taxon>
    </lineage>
</organism>